<dbReference type="Pfam" id="PF00498">
    <property type="entry name" value="FHA"/>
    <property type="match status" value="1"/>
</dbReference>
<dbReference type="InterPro" id="IPR032030">
    <property type="entry name" value="YscD_cytoplasmic_dom"/>
</dbReference>
<dbReference type="EMBL" id="JAGQFT020000001">
    <property type="protein sequence ID" value="MBS7455802.1"/>
    <property type="molecule type" value="Genomic_DNA"/>
</dbReference>
<dbReference type="Proteomes" id="UP000675747">
    <property type="component" value="Unassembled WGS sequence"/>
</dbReference>
<sequence length="270" mass="28674">MRLTFPNGEHPDVALAGERVTLGRAADNRVVLDMAGIAARQALIASEHGGTWLCLVGEEARAHVNARAVHRLALLRPGDTVTLAGVRMLLQGDVDTAETTAEPAPAERLAGLRHVLRGVAGPHFGRCYSLEAPRILGRGGGADIRLPDPAIGERHVAIELVGREVRLRALGAEPCLVNGQPVRTARLRVGDQVAIEQHRFVLEGPPHAPGAATLAPEALDELPLPEVVREPDPVPRRCEPVGMAWWLLLAAALLGGAITALLVYAPRFSG</sequence>
<gene>
    <name evidence="4" type="ORF">KB893_001460</name>
    <name evidence="3" type="ORF">KB893_03415</name>
</gene>
<keyword evidence="1" id="KW-0812">Transmembrane</keyword>
<evidence type="ECO:0000313" key="5">
    <source>
        <dbReference type="Proteomes" id="UP000675747"/>
    </source>
</evidence>
<keyword evidence="5" id="KW-1185">Reference proteome</keyword>
<dbReference type="Gene3D" id="2.60.200.20">
    <property type="match status" value="2"/>
</dbReference>
<proteinExistence type="predicted"/>
<protein>
    <submittedName>
        <fullName evidence="3">FHA domain-containing protein</fullName>
    </submittedName>
</protein>
<evidence type="ECO:0000259" key="2">
    <source>
        <dbReference type="PROSITE" id="PS50006"/>
    </source>
</evidence>
<feature type="transmembrane region" description="Helical" evidence="1">
    <location>
        <begin position="243"/>
        <end position="265"/>
    </location>
</feature>
<name>A0A8J8AWH8_9GAMM</name>
<dbReference type="CDD" id="cd00060">
    <property type="entry name" value="FHA"/>
    <property type="match status" value="2"/>
</dbReference>
<organism evidence="3">
    <name type="scientific">Coralloluteibacterium stylophorae</name>
    <dbReference type="NCBI Taxonomy" id="1776034"/>
    <lineage>
        <taxon>Bacteria</taxon>
        <taxon>Pseudomonadati</taxon>
        <taxon>Pseudomonadota</taxon>
        <taxon>Gammaproteobacteria</taxon>
        <taxon>Lysobacterales</taxon>
        <taxon>Lysobacteraceae</taxon>
        <taxon>Coralloluteibacterium</taxon>
    </lineage>
</organism>
<dbReference type="EMBL" id="JAGQFT010000014">
    <property type="protein sequence ID" value="MBR0561576.1"/>
    <property type="molecule type" value="Genomic_DNA"/>
</dbReference>
<evidence type="ECO:0000313" key="4">
    <source>
        <dbReference type="EMBL" id="MBS7455802.1"/>
    </source>
</evidence>
<reference evidence="3" key="2">
    <citation type="submission" date="2021-04" db="EMBL/GenBank/DDBJ databases">
        <authorList>
            <person name="Karlyshev A.V."/>
        </authorList>
    </citation>
    <scope>NUCLEOTIDE SEQUENCE</scope>
    <source>
        <strain evidence="3">LMG 29479</strain>
    </source>
</reference>
<comment type="caution">
    <text evidence="3">The sequence shown here is derived from an EMBL/GenBank/DDBJ whole genome shotgun (WGS) entry which is preliminary data.</text>
</comment>
<evidence type="ECO:0000313" key="3">
    <source>
        <dbReference type="EMBL" id="MBR0561576.1"/>
    </source>
</evidence>
<reference evidence="4 5" key="1">
    <citation type="journal article" date="2021" name="Microbiol. Resour. Announc.">
        <title>Draft Genome Sequence of Coralloluteibacterium stylophorae LMG 29479T.</title>
        <authorList>
            <person name="Karlyshev A.V."/>
            <person name="Kudryashova E.B."/>
            <person name="Ariskina E.V."/>
            <person name="Conroy A.P."/>
            <person name="Abidueva E.Y."/>
        </authorList>
    </citation>
    <scope>NUCLEOTIDE SEQUENCE [LARGE SCALE GENOMIC DNA]</scope>
    <source>
        <strain evidence="4 5">LMG 29479</strain>
    </source>
</reference>
<dbReference type="InterPro" id="IPR000253">
    <property type="entry name" value="FHA_dom"/>
</dbReference>
<dbReference type="RefSeq" id="WP_211925545.1">
    <property type="nucleotide sequence ID" value="NZ_JAGQFT020000001.1"/>
</dbReference>
<dbReference type="Pfam" id="PF16697">
    <property type="entry name" value="Yop-YscD_cpl"/>
    <property type="match status" value="1"/>
</dbReference>
<dbReference type="PROSITE" id="PS50006">
    <property type="entry name" value="FHA_DOMAIN"/>
    <property type="match status" value="1"/>
</dbReference>
<dbReference type="InterPro" id="IPR008984">
    <property type="entry name" value="SMAD_FHA_dom_sf"/>
</dbReference>
<keyword evidence="1" id="KW-1133">Transmembrane helix</keyword>
<dbReference type="SUPFAM" id="SSF49879">
    <property type="entry name" value="SMAD/FHA domain"/>
    <property type="match status" value="2"/>
</dbReference>
<dbReference type="AlphaFoldDB" id="A0A8J8AWH8"/>
<feature type="domain" description="FHA" evidence="2">
    <location>
        <begin position="134"/>
        <end position="182"/>
    </location>
</feature>
<dbReference type="SMART" id="SM00240">
    <property type="entry name" value="FHA"/>
    <property type="match status" value="2"/>
</dbReference>
<accession>A0A8J8AWH8</accession>
<evidence type="ECO:0000256" key="1">
    <source>
        <dbReference type="SAM" id="Phobius"/>
    </source>
</evidence>
<keyword evidence="1" id="KW-0472">Membrane</keyword>